<name>A0ACC3BW78_PYRYE</name>
<proteinExistence type="predicted"/>
<organism evidence="1 2">
    <name type="scientific">Pyropia yezoensis</name>
    <name type="common">Susabi-nori</name>
    <name type="synonym">Porphyra yezoensis</name>
    <dbReference type="NCBI Taxonomy" id="2788"/>
    <lineage>
        <taxon>Eukaryota</taxon>
        <taxon>Rhodophyta</taxon>
        <taxon>Bangiophyceae</taxon>
        <taxon>Bangiales</taxon>
        <taxon>Bangiaceae</taxon>
        <taxon>Pyropia</taxon>
    </lineage>
</organism>
<accession>A0ACC3BW78</accession>
<evidence type="ECO:0000313" key="1">
    <source>
        <dbReference type="EMBL" id="KAK1861726.1"/>
    </source>
</evidence>
<dbReference type="Proteomes" id="UP000798662">
    <property type="component" value="Chromosome 1"/>
</dbReference>
<reference evidence="1" key="1">
    <citation type="submission" date="2019-11" db="EMBL/GenBank/DDBJ databases">
        <title>Nori genome reveals adaptations in red seaweeds to the harsh intertidal environment.</title>
        <authorList>
            <person name="Wang D."/>
            <person name="Mao Y."/>
        </authorList>
    </citation>
    <scope>NUCLEOTIDE SEQUENCE</scope>
    <source>
        <tissue evidence="1">Gametophyte</tissue>
    </source>
</reference>
<comment type="caution">
    <text evidence="1">The sequence shown here is derived from an EMBL/GenBank/DDBJ whole genome shotgun (WGS) entry which is preliminary data.</text>
</comment>
<gene>
    <name evidence="1" type="ORF">I4F81_004306</name>
</gene>
<evidence type="ECO:0000313" key="2">
    <source>
        <dbReference type="Proteomes" id="UP000798662"/>
    </source>
</evidence>
<protein>
    <submittedName>
        <fullName evidence="1">Uncharacterized protein</fullName>
    </submittedName>
</protein>
<sequence>MKSFVVAMTVSTVSAYVMPFATTFLTGSPSTPLMRARPSFRGRVSGVGRCRLRLPLSCRARADAESTNQDSFDDVLLVTEEMQLEKKVAQQRSTERRIDAERSELQSVMQDLAAVNVELQDKIITADERARLVDREELLSRSWRMILNVLDKLYKDVAKLEQEIEELQKDIAAMRASPLAAALSRMGIVRSPSASRVAVSDMVFEPTPAKGFFGKPVVEKECEQLWADIKNYVLDHHLQPGHTDDAKLSKEEQAARRFLLYILGSPGRGKTLYLREALRFYWSRCLGETRDERLLELSPFIVSFNGLLTINSADARLVKLTGQASILLYTRLIFCAQAELGDKPSQSFQSFLTAVERDLVAKRSSLSVIQDEVDRLVTERCGGRRMVLFVDELNKLGPEAGGADVCMALGADARELVRSEACRLASTSGYGSAVFTSLDQGVMDNESSASGRPCRPVGVLQTVDAEKHLPMMLRVLSAQEQPQPPSQGESKFATWSFRVGCTYASLSGGHWRAAERLAEELARAPAPTLVKLCSSVHEKLPATLTLPDPSSGELYKKVAIKDLSSPDLRVYVDHVLAAVVLQETVRRDDYILPGAADVRPSGASPSKEGVLEIAKRRYVDRHNAVLNARWDLFGRQGFITVAAVDSFEPDIIPLSLVAILNQPGMRASPMTQAVGRLVDVALLAGKAAMVGTDIDKGLVDALEIVGVGALGTCDGVTDEAKGADDKTVASTDKSHEHKDDEGAGAGTPTAPSKSLEREWYAWERFVVQWISMMSVARSVRPSAGAPATLHNMYGAKATWSGEGPILRRVRVNASVAQGRVVVLDKSLFGKDPVTLQRVVERYPVEQLFRTVFLFPTNYEAVDAVCFHQALDAVDGVVKVGDAMPFFWQFKRSGIYRVTSTAWSEVRRCVERLDKADSILGDSGFCALWRPRCSYMYVSNQEMTSSTSGLSGRWADNAIIVAQSNNKQLFGNLVNCLSQALGLSYRDPQ</sequence>
<dbReference type="EMBL" id="CM020618">
    <property type="protein sequence ID" value="KAK1861726.1"/>
    <property type="molecule type" value="Genomic_DNA"/>
</dbReference>
<keyword evidence="2" id="KW-1185">Reference proteome</keyword>